<accession>A0ABP8MFA6</accession>
<keyword evidence="1 3" id="KW-0378">Hydrolase</keyword>
<evidence type="ECO:0000256" key="3">
    <source>
        <dbReference type="RuleBase" id="RU361153"/>
    </source>
</evidence>
<organism evidence="5 6">
    <name type="scientific">Novipirellula rosea</name>
    <dbReference type="NCBI Taxonomy" id="1031540"/>
    <lineage>
        <taxon>Bacteria</taxon>
        <taxon>Pseudomonadati</taxon>
        <taxon>Planctomycetota</taxon>
        <taxon>Planctomycetia</taxon>
        <taxon>Pirellulales</taxon>
        <taxon>Pirellulaceae</taxon>
        <taxon>Novipirellula</taxon>
    </lineage>
</organism>
<feature type="domain" description="GP-PDE" evidence="4">
    <location>
        <begin position="387"/>
        <end position="627"/>
    </location>
</feature>
<evidence type="ECO:0000313" key="5">
    <source>
        <dbReference type="EMBL" id="GAA4448517.1"/>
    </source>
</evidence>
<dbReference type="RefSeq" id="WP_345320312.1">
    <property type="nucleotide sequence ID" value="NZ_BAABGA010000017.1"/>
</dbReference>
<sequence length="630" mass="70567">MTLIFRPLIFVAMFAAGPLGVVTQWMVPQAKCNADELGWIQVSADGKGFSLADSDDSFIPWGFNYDHEGDGRLIEDYWDDEWDKVESAFGEMKELGANVVRIHLQFGKFMESPSNPNSRSLKQLTRLVALAEKTRLYLDLTGLGCYHKQDVPPWYDNLSEQERWAAQAVFWEAIAKQCAQSPAVFCYDLMNEPVVPGGNTARTDWLGPGFGDKHFVQFIARDRQDRDRTEVAQAWIKKLVAAIRQHDDRHLITVGLVPWSLDRPGMTSGFVPERIAADLDFIAMHLYPEKGKVDEAIETLKGFAAAGKPVVIEELFTLKCGADELGQFIDESRSYASGWIGFYWGKTPAEIRPAATIPDALTLAWLELFQSKRESILGPPSLKFLSNGVTAHRGHSGEFPENTLAAFRSGIDVSADWIELDILRTRDGQLVVIHDRTTQRVGDADRVVTESNYAELAEIDVATDFRKRRGKSLIECPPAKIPLLKDVLTMVKSQGQTRVSIQPKMDCVADAVSLVRSMNAEQWVGFNDGNLEYMIEVKRIAPEIPVFWDRGKDTDIDRDIMVAKQQQFESLVLHQDGITPEKVEQIRAAGIEVGAWTVNDPASMQRLLKMGVQRIYTDHPSLLLSLKAGP</sequence>
<dbReference type="Pfam" id="PF00150">
    <property type="entry name" value="Cellulase"/>
    <property type="match status" value="1"/>
</dbReference>
<evidence type="ECO:0000259" key="4">
    <source>
        <dbReference type="PROSITE" id="PS51704"/>
    </source>
</evidence>
<keyword evidence="2 3" id="KW-0326">Glycosidase</keyword>
<gene>
    <name evidence="5" type="ORF">GCM10023156_11740</name>
</gene>
<dbReference type="SUPFAM" id="SSF51695">
    <property type="entry name" value="PLC-like phosphodiesterases"/>
    <property type="match status" value="1"/>
</dbReference>
<comment type="caution">
    <text evidence="5">The sequence shown here is derived from an EMBL/GenBank/DDBJ whole genome shotgun (WGS) entry which is preliminary data.</text>
</comment>
<dbReference type="InterPro" id="IPR001547">
    <property type="entry name" value="Glyco_hydro_5"/>
</dbReference>
<dbReference type="PANTHER" id="PTHR46211:SF1">
    <property type="entry name" value="GLYCEROPHOSPHODIESTER PHOSPHODIESTERASE, CYTOPLASMIC"/>
    <property type="match status" value="1"/>
</dbReference>
<evidence type="ECO:0000256" key="2">
    <source>
        <dbReference type="ARBA" id="ARBA00023295"/>
    </source>
</evidence>
<dbReference type="InterPro" id="IPR017853">
    <property type="entry name" value="GH"/>
</dbReference>
<dbReference type="PROSITE" id="PS51704">
    <property type="entry name" value="GP_PDE"/>
    <property type="match status" value="1"/>
</dbReference>
<name>A0ABP8MFA6_9BACT</name>
<comment type="similarity">
    <text evidence="3">Belongs to the glycosyl hydrolase 5 (cellulase A) family.</text>
</comment>
<proteinExistence type="inferred from homology"/>
<dbReference type="CDD" id="cd08556">
    <property type="entry name" value="GDPD"/>
    <property type="match status" value="1"/>
</dbReference>
<dbReference type="Gene3D" id="3.20.20.190">
    <property type="entry name" value="Phosphatidylinositol (PI) phosphodiesterase"/>
    <property type="match status" value="1"/>
</dbReference>
<dbReference type="Gene3D" id="3.20.20.80">
    <property type="entry name" value="Glycosidases"/>
    <property type="match status" value="1"/>
</dbReference>
<evidence type="ECO:0000313" key="6">
    <source>
        <dbReference type="Proteomes" id="UP001500840"/>
    </source>
</evidence>
<dbReference type="PANTHER" id="PTHR46211">
    <property type="entry name" value="GLYCEROPHOSPHORYL DIESTER PHOSPHODIESTERASE"/>
    <property type="match status" value="1"/>
</dbReference>
<dbReference type="SUPFAM" id="SSF51445">
    <property type="entry name" value="(Trans)glycosidases"/>
    <property type="match status" value="1"/>
</dbReference>
<protein>
    <recommendedName>
        <fullName evidence="4">GP-PDE domain-containing protein</fullName>
    </recommendedName>
</protein>
<dbReference type="Proteomes" id="UP001500840">
    <property type="component" value="Unassembled WGS sequence"/>
</dbReference>
<dbReference type="InterPro" id="IPR017946">
    <property type="entry name" value="PLC-like_Pdiesterase_TIM-brl"/>
</dbReference>
<dbReference type="InterPro" id="IPR030395">
    <property type="entry name" value="GP_PDE_dom"/>
</dbReference>
<dbReference type="Pfam" id="PF03009">
    <property type="entry name" value="GDPD"/>
    <property type="match status" value="1"/>
</dbReference>
<evidence type="ECO:0000256" key="1">
    <source>
        <dbReference type="ARBA" id="ARBA00022801"/>
    </source>
</evidence>
<dbReference type="EMBL" id="BAABGA010000017">
    <property type="protein sequence ID" value="GAA4448517.1"/>
    <property type="molecule type" value="Genomic_DNA"/>
</dbReference>
<reference evidence="6" key="1">
    <citation type="journal article" date="2019" name="Int. J. Syst. Evol. Microbiol.">
        <title>The Global Catalogue of Microorganisms (GCM) 10K type strain sequencing project: providing services to taxonomists for standard genome sequencing and annotation.</title>
        <authorList>
            <consortium name="The Broad Institute Genomics Platform"/>
            <consortium name="The Broad Institute Genome Sequencing Center for Infectious Disease"/>
            <person name="Wu L."/>
            <person name="Ma J."/>
        </authorList>
    </citation>
    <scope>NUCLEOTIDE SEQUENCE [LARGE SCALE GENOMIC DNA]</scope>
    <source>
        <strain evidence="6">JCM 17759</strain>
    </source>
</reference>
<keyword evidence="6" id="KW-1185">Reference proteome</keyword>